<feature type="domain" description="PSP proline-rich" evidence="7">
    <location>
        <begin position="241"/>
        <end position="293"/>
    </location>
</feature>
<dbReference type="GO" id="GO:0071013">
    <property type="term" value="C:catalytic step 2 spliceosome"/>
    <property type="evidence" value="ECO:0007669"/>
    <property type="project" value="TreeGrafter"/>
</dbReference>
<keyword evidence="5" id="KW-0539">Nucleus</keyword>
<feature type="compositionally biased region" description="Pro residues" evidence="6">
    <location>
        <begin position="418"/>
        <end position="433"/>
    </location>
</feature>
<proteinExistence type="predicted"/>
<evidence type="ECO:0000313" key="8">
    <source>
        <dbReference type="EMBL" id="KAK7862772.1"/>
    </source>
</evidence>
<protein>
    <recommendedName>
        <fullName evidence="7">PSP proline-rich domain-containing protein</fullName>
    </recommendedName>
</protein>
<evidence type="ECO:0000256" key="4">
    <source>
        <dbReference type="ARBA" id="ARBA00022833"/>
    </source>
</evidence>
<dbReference type="InterPro" id="IPR052115">
    <property type="entry name" value="NEXT_complex_subunit_ZCCHC8"/>
</dbReference>
<dbReference type="SMART" id="SM00581">
    <property type="entry name" value="PSP"/>
    <property type="match status" value="1"/>
</dbReference>
<dbReference type="Proteomes" id="UP001378592">
    <property type="component" value="Unassembled WGS sequence"/>
</dbReference>
<comment type="caution">
    <text evidence="8">The sequence shown here is derived from an EMBL/GenBank/DDBJ whole genome shotgun (WGS) entry which is preliminary data.</text>
</comment>
<keyword evidence="9" id="KW-1185">Reference proteome</keyword>
<dbReference type="AlphaFoldDB" id="A0AAN9VK74"/>
<evidence type="ECO:0000313" key="9">
    <source>
        <dbReference type="Proteomes" id="UP001378592"/>
    </source>
</evidence>
<accession>A0AAN9VK74</accession>
<dbReference type="GO" id="GO:0008270">
    <property type="term" value="F:zinc ion binding"/>
    <property type="evidence" value="ECO:0007669"/>
    <property type="project" value="UniProtKB-KW"/>
</dbReference>
<evidence type="ECO:0000256" key="5">
    <source>
        <dbReference type="ARBA" id="ARBA00023242"/>
    </source>
</evidence>
<dbReference type="GO" id="GO:0003723">
    <property type="term" value="F:RNA binding"/>
    <property type="evidence" value="ECO:0007669"/>
    <property type="project" value="TreeGrafter"/>
</dbReference>
<dbReference type="PANTHER" id="PTHR13316">
    <property type="entry name" value="ZINC FINGER, CCHC DOMAIN CONTAINING 8"/>
    <property type="match status" value="1"/>
</dbReference>
<evidence type="ECO:0000259" key="7">
    <source>
        <dbReference type="SMART" id="SM00581"/>
    </source>
</evidence>
<evidence type="ECO:0000256" key="3">
    <source>
        <dbReference type="ARBA" id="ARBA00022771"/>
    </source>
</evidence>
<feature type="compositionally biased region" description="Low complexity" evidence="6">
    <location>
        <begin position="451"/>
        <end position="471"/>
    </location>
</feature>
<feature type="region of interest" description="Disordered" evidence="6">
    <location>
        <begin position="409"/>
        <end position="510"/>
    </location>
</feature>
<name>A0AAN9VK74_9ORTH</name>
<keyword evidence="2" id="KW-0479">Metal-binding</keyword>
<feature type="compositionally biased region" description="Polar residues" evidence="6">
    <location>
        <begin position="488"/>
        <end position="505"/>
    </location>
</feature>
<sequence length="576" mass="64589">MAETANKQCVEDINDCSSISADASLPEESVDSDCNERCVKLGSESPAESCYPPAKSSYKECGPVNNVNDGEHSTIRTVTEANGNEKRRPAFSITFRNRDLARKYRKAVKQFFKELIRKHEPEEDDCDASDLELDIWEDDAEENSSEHSNDNLFTIDTTPTLKDNLDIPAYDRKFSVVEQQKESEQKSALSTCFNCMGDHSLKDCPKPRDPTVINKNRREFMNKHGNYSRVSRYHLDDDQRFARFAPGEISNELSKALGLSHNQLPRHIYRMRLLGYPPGWMEDAKVSHSGLVMFDSQGQEVADPEDEEGEIVTGDSRDKYDIKKIISFPGFNVAAKPGTKDDSDYYRCPPIQDMHSKQKMLSSLQSKETRAYKRKRLLVTAKRAEKLEEPIHSQSDMEVEEVSDTVNLLPDDDCRFIPPLPKDTPPRPPPPPSTTESDSEGGECRSQEPCSPLSTGHSSLSSPRAQSPSLSDLEAKKRQLLAELEDGGSSSDNNLTQKATPTTPNLGRVKSVSLGTPILKSASPFSRLPEPEKFSKNICDVINFENLPDSTGKYEQMSGIIKKVRTVVARMHEQDE</sequence>
<dbReference type="InterPro" id="IPR006568">
    <property type="entry name" value="PSP_pro-rich"/>
</dbReference>
<dbReference type="Pfam" id="PF04046">
    <property type="entry name" value="PSP"/>
    <property type="match status" value="1"/>
</dbReference>
<evidence type="ECO:0000256" key="1">
    <source>
        <dbReference type="ARBA" id="ARBA00004123"/>
    </source>
</evidence>
<comment type="subcellular location">
    <subcellularLocation>
        <location evidence="1">Nucleus</location>
    </subcellularLocation>
</comment>
<dbReference type="PANTHER" id="PTHR13316:SF0">
    <property type="entry name" value="ZINC FINGER CCHC DOMAIN-CONTAINING PROTEIN 8"/>
    <property type="match status" value="1"/>
</dbReference>
<reference evidence="8 9" key="1">
    <citation type="submission" date="2024-03" db="EMBL/GenBank/DDBJ databases">
        <title>The genome assembly and annotation of the cricket Gryllus longicercus Weissman &amp; Gray.</title>
        <authorList>
            <person name="Szrajer S."/>
            <person name="Gray D."/>
            <person name="Ylla G."/>
        </authorList>
    </citation>
    <scope>NUCLEOTIDE SEQUENCE [LARGE SCALE GENOMIC DNA]</scope>
    <source>
        <strain evidence="8">DAG 2021-001</strain>
        <tissue evidence="8">Whole body minus gut</tissue>
    </source>
</reference>
<dbReference type="EMBL" id="JAZDUA010000259">
    <property type="protein sequence ID" value="KAK7862772.1"/>
    <property type="molecule type" value="Genomic_DNA"/>
</dbReference>
<gene>
    <name evidence="8" type="ORF">R5R35_013835</name>
</gene>
<organism evidence="8 9">
    <name type="scientific">Gryllus longicercus</name>
    <dbReference type="NCBI Taxonomy" id="2509291"/>
    <lineage>
        <taxon>Eukaryota</taxon>
        <taxon>Metazoa</taxon>
        <taxon>Ecdysozoa</taxon>
        <taxon>Arthropoda</taxon>
        <taxon>Hexapoda</taxon>
        <taxon>Insecta</taxon>
        <taxon>Pterygota</taxon>
        <taxon>Neoptera</taxon>
        <taxon>Polyneoptera</taxon>
        <taxon>Orthoptera</taxon>
        <taxon>Ensifera</taxon>
        <taxon>Gryllidea</taxon>
        <taxon>Grylloidea</taxon>
        <taxon>Gryllidae</taxon>
        <taxon>Gryllinae</taxon>
        <taxon>Gryllus</taxon>
    </lineage>
</organism>
<keyword evidence="4" id="KW-0862">Zinc</keyword>
<evidence type="ECO:0000256" key="6">
    <source>
        <dbReference type="SAM" id="MobiDB-lite"/>
    </source>
</evidence>
<evidence type="ECO:0000256" key="2">
    <source>
        <dbReference type="ARBA" id="ARBA00022723"/>
    </source>
</evidence>
<keyword evidence="3" id="KW-0863">Zinc-finger</keyword>